<feature type="non-terminal residue" evidence="4">
    <location>
        <position position="226"/>
    </location>
</feature>
<dbReference type="EMBL" id="BKCJ011058029">
    <property type="protein sequence ID" value="GFC76793.1"/>
    <property type="molecule type" value="Genomic_DNA"/>
</dbReference>
<gene>
    <name evidence="4" type="ORF">Tci_848763</name>
</gene>
<evidence type="ECO:0000313" key="4">
    <source>
        <dbReference type="EMBL" id="GFC76793.1"/>
    </source>
</evidence>
<dbReference type="PANTHER" id="PTHR42648">
    <property type="entry name" value="TRANSPOSASE, PUTATIVE-RELATED"/>
    <property type="match status" value="1"/>
</dbReference>
<dbReference type="Pfam" id="PF25597">
    <property type="entry name" value="SH3_retrovirus"/>
    <property type="match status" value="1"/>
</dbReference>
<name>A0A699QS22_TANCI</name>
<protein>
    <recommendedName>
        <fullName evidence="3">Retroviral polymerase SH3-like domain-containing protein</fullName>
    </recommendedName>
</protein>
<feature type="region of interest" description="Disordered" evidence="1">
    <location>
        <begin position="205"/>
        <end position="226"/>
    </location>
</feature>
<reference evidence="4" key="1">
    <citation type="journal article" date="2019" name="Sci. Rep.">
        <title>Draft genome of Tanacetum cinerariifolium, the natural source of mosquito coil.</title>
        <authorList>
            <person name="Yamashiro T."/>
            <person name="Shiraishi A."/>
            <person name="Satake H."/>
            <person name="Nakayama K."/>
        </authorList>
    </citation>
    <scope>NUCLEOTIDE SEQUENCE</scope>
</reference>
<sequence>MLSAVKVPLFFWAEAIATACFTQNCSLIIPRHEKTPYHIINERKPSVKFFHIFGSVCYIVRDGENLDKIKEKGDECIFVGYSTQSRAYRVFNKRTRVIMESIHVNFDELPQQASAHNSYDPTLTRQEMASVQISSDPAPKCQTMALEHNSLSPGRNCQENVSHRDKTGTTSNELDLLFSPMFDELLNGSSKVVSKSSAVYAAAATHQRQQPSAPLNNHTTPVPTCQ</sequence>
<dbReference type="InterPro" id="IPR039537">
    <property type="entry name" value="Retrotran_Ty1/copia-like"/>
</dbReference>
<feature type="chain" id="PRO_5025540922" description="Retroviral polymerase SH3-like domain-containing protein" evidence="2">
    <location>
        <begin position="18"/>
        <end position="226"/>
    </location>
</feature>
<feature type="domain" description="Retroviral polymerase SH3-like" evidence="3">
    <location>
        <begin position="55"/>
        <end position="109"/>
    </location>
</feature>
<keyword evidence="2" id="KW-0732">Signal</keyword>
<evidence type="ECO:0000256" key="1">
    <source>
        <dbReference type="SAM" id="MobiDB-lite"/>
    </source>
</evidence>
<dbReference type="PANTHER" id="PTHR42648:SF18">
    <property type="entry name" value="RETROTRANSPOSON, UNCLASSIFIED-LIKE PROTEIN"/>
    <property type="match status" value="1"/>
</dbReference>
<dbReference type="InterPro" id="IPR057670">
    <property type="entry name" value="SH3_retrovirus"/>
</dbReference>
<feature type="signal peptide" evidence="2">
    <location>
        <begin position="1"/>
        <end position="17"/>
    </location>
</feature>
<evidence type="ECO:0000256" key="2">
    <source>
        <dbReference type="SAM" id="SignalP"/>
    </source>
</evidence>
<comment type="caution">
    <text evidence="4">The sequence shown here is derived from an EMBL/GenBank/DDBJ whole genome shotgun (WGS) entry which is preliminary data.</text>
</comment>
<feature type="compositionally biased region" description="Polar residues" evidence="1">
    <location>
        <begin position="206"/>
        <end position="226"/>
    </location>
</feature>
<organism evidence="4">
    <name type="scientific">Tanacetum cinerariifolium</name>
    <name type="common">Dalmatian daisy</name>
    <name type="synonym">Chrysanthemum cinerariifolium</name>
    <dbReference type="NCBI Taxonomy" id="118510"/>
    <lineage>
        <taxon>Eukaryota</taxon>
        <taxon>Viridiplantae</taxon>
        <taxon>Streptophyta</taxon>
        <taxon>Embryophyta</taxon>
        <taxon>Tracheophyta</taxon>
        <taxon>Spermatophyta</taxon>
        <taxon>Magnoliopsida</taxon>
        <taxon>eudicotyledons</taxon>
        <taxon>Gunneridae</taxon>
        <taxon>Pentapetalae</taxon>
        <taxon>asterids</taxon>
        <taxon>campanulids</taxon>
        <taxon>Asterales</taxon>
        <taxon>Asteraceae</taxon>
        <taxon>Asteroideae</taxon>
        <taxon>Anthemideae</taxon>
        <taxon>Anthemidinae</taxon>
        <taxon>Tanacetum</taxon>
    </lineage>
</organism>
<dbReference type="AlphaFoldDB" id="A0A699QS22"/>
<proteinExistence type="predicted"/>
<evidence type="ECO:0000259" key="3">
    <source>
        <dbReference type="Pfam" id="PF25597"/>
    </source>
</evidence>
<accession>A0A699QS22</accession>